<organism evidence="2 3">
    <name type="scientific">Oryza sativa subsp. indica</name>
    <name type="common">Rice</name>
    <dbReference type="NCBI Taxonomy" id="39946"/>
    <lineage>
        <taxon>Eukaryota</taxon>
        <taxon>Viridiplantae</taxon>
        <taxon>Streptophyta</taxon>
        <taxon>Embryophyta</taxon>
        <taxon>Tracheophyta</taxon>
        <taxon>Spermatophyta</taxon>
        <taxon>Magnoliopsida</taxon>
        <taxon>Liliopsida</taxon>
        <taxon>Poales</taxon>
        <taxon>Poaceae</taxon>
        <taxon>BOP clade</taxon>
        <taxon>Oryzoideae</taxon>
        <taxon>Oryzeae</taxon>
        <taxon>Oryzinae</taxon>
        <taxon>Oryza</taxon>
        <taxon>Oryza sativa</taxon>
    </lineage>
</organism>
<feature type="region of interest" description="Disordered" evidence="1">
    <location>
        <begin position="1"/>
        <end position="22"/>
    </location>
</feature>
<evidence type="ECO:0000313" key="2">
    <source>
        <dbReference type="EMBL" id="EEC71315.1"/>
    </source>
</evidence>
<dbReference type="HOGENOM" id="CLU_2254602_0_0_1"/>
<dbReference type="Proteomes" id="UP000007015">
    <property type="component" value="Chromosome 1"/>
</dbReference>
<evidence type="ECO:0000313" key="3">
    <source>
        <dbReference type="Proteomes" id="UP000007015"/>
    </source>
</evidence>
<reference evidence="2 3" key="1">
    <citation type="journal article" date="2005" name="PLoS Biol.">
        <title>The genomes of Oryza sativa: a history of duplications.</title>
        <authorList>
            <person name="Yu J."/>
            <person name="Wang J."/>
            <person name="Lin W."/>
            <person name="Li S."/>
            <person name="Li H."/>
            <person name="Zhou J."/>
            <person name="Ni P."/>
            <person name="Dong W."/>
            <person name="Hu S."/>
            <person name="Zeng C."/>
            <person name="Zhang J."/>
            <person name="Zhang Y."/>
            <person name="Li R."/>
            <person name="Xu Z."/>
            <person name="Li S."/>
            <person name="Li X."/>
            <person name="Zheng H."/>
            <person name="Cong L."/>
            <person name="Lin L."/>
            <person name="Yin J."/>
            <person name="Geng J."/>
            <person name="Li G."/>
            <person name="Shi J."/>
            <person name="Liu J."/>
            <person name="Lv H."/>
            <person name="Li J."/>
            <person name="Wang J."/>
            <person name="Deng Y."/>
            <person name="Ran L."/>
            <person name="Shi X."/>
            <person name="Wang X."/>
            <person name="Wu Q."/>
            <person name="Li C."/>
            <person name="Ren X."/>
            <person name="Wang J."/>
            <person name="Wang X."/>
            <person name="Li D."/>
            <person name="Liu D."/>
            <person name="Zhang X."/>
            <person name="Ji Z."/>
            <person name="Zhao W."/>
            <person name="Sun Y."/>
            <person name="Zhang Z."/>
            <person name="Bao J."/>
            <person name="Han Y."/>
            <person name="Dong L."/>
            <person name="Ji J."/>
            <person name="Chen P."/>
            <person name="Wu S."/>
            <person name="Liu J."/>
            <person name="Xiao Y."/>
            <person name="Bu D."/>
            <person name="Tan J."/>
            <person name="Yang L."/>
            <person name="Ye C."/>
            <person name="Zhang J."/>
            <person name="Xu J."/>
            <person name="Zhou Y."/>
            <person name="Yu Y."/>
            <person name="Zhang B."/>
            <person name="Zhuang S."/>
            <person name="Wei H."/>
            <person name="Liu B."/>
            <person name="Lei M."/>
            <person name="Yu H."/>
            <person name="Li Y."/>
            <person name="Xu H."/>
            <person name="Wei S."/>
            <person name="He X."/>
            <person name="Fang L."/>
            <person name="Zhang Z."/>
            <person name="Zhang Y."/>
            <person name="Huang X."/>
            <person name="Su Z."/>
            <person name="Tong W."/>
            <person name="Li J."/>
            <person name="Tong Z."/>
            <person name="Li S."/>
            <person name="Ye J."/>
            <person name="Wang L."/>
            <person name="Fang L."/>
            <person name="Lei T."/>
            <person name="Chen C."/>
            <person name="Chen H."/>
            <person name="Xu Z."/>
            <person name="Li H."/>
            <person name="Huang H."/>
            <person name="Zhang F."/>
            <person name="Xu H."/>
            <person name="Li N."/>
            <person name="Zhao C."/>
            <person name="Li S."/>
            <person name="Dong L."/>
            <person name="Huang Y."/>
            <person name="Li L."/>
            <person name="Xi Y."/>
            <person name="Qi Q."/>
            <person name="Li W."/>
            <person name="Zhang B."/>
            <person name="Hu W."/>
            <person name="Zhang Y."/>
            <person name="Tian X."/>
            <person name="Jiao Y."/>
            <person name="Liang X."/>
            <person name="Jin J."/>
            <person name="Gao L."/>
            <person name="Zheng W."/>
            <person name="Hao B."/>
            <person name="Liu S."/>
            <person name="Wang W."/>
            <person name="Yuan L."/>
            <person name="Cao M."/>
            <person name="McDermott J."/>
            <person name="Samudrala R."/>
            <person name="Wang J."/>
            <person name="Wong G.K."/>
            <person name="Yang H."/>
        </authorList>
    </citation>
    <scope>NUCLEOTIDE SEQUENCE [LARGE SCALE GENOMIC DNA]</scope>
    <source>
        <strain evidence="3">cv. 93-11</strain>
    </source>
</reference>
<sequence>MAVDGGGCNLRQRAPAHGYGRRKMQPLVTSFGVAAGDELRRGAARGDSGGRGHRRRAWRGAWRQRMLPPVTSLVWGVVAKDAATGDELRHGAWMTKDTAAGDDL</sequence>
<dbReference type="AlphaFoldDB" id="B8A803"/>
<name>B8A803_ORYSI</name>
<protein>
    <submittedName>
        <fullName evidence="2">Uncharacterized protein</fullName>
    </submittedName>
</protein>
<keyword evidence="3" id="KW-1185">Reference proteome</keyword>
<proteinExistence type="predicted"/>
<dbReference type="Gramene" id="BGIOSGA000986-TA">
    <property type="protein sequence ID" value="BGIOSGA000986-PA"/>
    <property type="gene ID" value="BGIOSGA000986"/>
</dbReference>
<gene>
    <name evidence="2" type="ORF">OsI_03351</name>
</gene>
<evidence type="ECO:0000256" key="1">
    <source>
        <dbReference type="SAM" id="MobiDB-lite"/>
    </source>
</evidence>
<accession>B8A803</accession>
<dbReference type="EMBL" id="CM000126">
    <property type="protein sequence ID" value="EEC71315.1"/>
    <property type="molecule type" value="Genomic_DNA"/>
</dbReference>